<feature type="compositionally biased region" description="Polar residues" evidence="1">
    <location>
        <begin position="146"/>
        <end position="169"/>
    </location>
</feature>
<feature type="region of interest" description="Disordered" evidence="1">
    <location>
        <begin position="264"/>
        <end position="289"/>
    </location>
</feature>
<feature type="compositionally biased region" description="Low complexity" evidence="1">
    <location>
        <begin position="113"/>
        <end position="145"/>
    </location>
</feature>
<name>A0A7S0UU10_9CHLO</name>
<feature type="compositionally biased region" description="Polar residues" evidence="1">
    <location>
        <begin position="76"/>
        <end position="89"/>
    </location>
</feature>
<feature type="compositionally biased region" description="Polar residues" evidence="1">
    <location>
        <begin position="101"/>
        <end position="112"/>
    </location>
</feature>
<gene>
    <name evidence="2" type="ORF">PPAR00522_LOCUS5524</name>
</gene>
<accession>A0A7S0UU10</accession>
<evidence type="ECO:0000256" key="1">
    <source>
        <dbReference type="SAM" id="MobiDB-lite"/>
    </source>
</evidence>
<protein>
    <submittedName>
        <fullName evidence="2">Uncharacterized protein</fullName>
    </submittedName>
</protein>
<reference evidence="2" key="1">
    <citation type="submission" date="2021-01" db="EMBL/GenBank/DDBJ databases">
        <authorList>
            <person name="Corre E."/>
            <person name="Pelletier E."/>
            <person name="Niang G."/>
            <person name="Scheremetjew M."/>
            <person name="Finn R."/>
            <person name="Kale V."/>
            <person name="Holt S."/>
            <person name="Cochrane G."/>
            <person name="Meng A."/>
            <person name="Brown T."/>
            <person name="Cohen L."/>
        </authorList>
    </citation>
    <scope>NUCLEOTIDE SEQUENCE</scope>
    <source>
        <strain evidence="2">SAG 63-3</strain>
    </source>
</reference>
<sequence>MNSRDPVLMDPHGHPVISNDLGAMTNAENETAVSPSDGLEEMVGNDENAKSEIVTDINVRGQLSSELRPMDLALKSGTTRNMTNGTATPSLAGKRRVESRIGSTVSVTSNLPTTSNINSNMNSNSSSNSSTTNNNATNNNYASSSPISNIAMSPDNSKSNTLNHLNSVKDSPGSGKAKRRNEKPFKDKNRRGSLLGNGIDTDDEDGFSGFAVLSKSFNEDMAGFTAAVRRESDASYCRTPVNDEEGLSGTVMVNVHSLRQKTNGRESFLGQANRSNSTGAEPDLMQNTT</sequence>
<feature type="compositionally biased region" description="Polar residues" evidence="1">
    <location>
        <begin position="270"/>
        <end position="289"/>
    </location>
</feature>
<evidence type="ECO:0000313" key="2">
    <source>
        <dbReference type="EMBL" id="CAD8769126.1"/>
    </source>
</evidence>
<proteinExistence type="predicted"/>
<dbReference type="AlphaFoldDB" id="A0A7S0UU10"/>
<feature type="region of interest" description="Disordered" evidence="1">
    <location>
        <begin position="76"/>
        <end position="201"/>
    </location>
</feature>
<dbReference type="EMBL" id="HBFM01008644">
    <property type="protein sequence ID" value="CAD8769126.1"/>
    <property type="molecule type" value="Transcribed_RNA"/>
</dbReference>
<organism evidence="2">
    <name type="scientific">Polytomella parva</name>
    <dbReference type="NCBI Taxonomy" id="51329"/>
    <lineage>
        <taxon>Eukaryota</taxon>
        <taxon>Viridiplantae</taxon>
        <taxon>Chlorophyta</taxon>
        <taxon>core chlorophytes</taxon>
        <taxon>Chlorophyceae</taxon>
        <taxon>CS clade</taxon>
        <taxon>Chlamydomonadales</taxon>
        <taxon>Chlamydomonadaceae</taxon>
        <taxon>Polytomella</taxon>
    </lineage>
</organism>